<comment type="cofactor">
    <cofactor evidence="1">
        <name>Fe cation</name>
        <dbReference type="ChEBI" id="CHEBI:24875"/>
    </cofactor>
</comment>
<evidence type="ECO:0000256" key="1">
    <source>
        <dbReference type="ARBA" id="ARBA00001962"/>
    </source>
</evidence>
<protein>
    <recommendedName>
        <fullName evidence="5">Phytanoyl-CoA dioxygenase</fullName>
    </recommendedName>
</protein>
<dbReference type="InterPro" id="IPR008775">
    <property type="entry name" value="Phytyl_CoA_dOase-like"/>
</dbReference>
<reference evidence="4" key="1">
    <citation type="submission" date="2021-01" db="EMBL/GenBank/DDBJ databases">
        <authorList>
            <person name="Corre E."/>
            <person name="Pelletier E."/>
            <person name="Niang G."/>
            <person name="Scheremetjew M."/>
            <person name="Finn R."/>
            <person name="Kale V."/>
            <person name="Holt S."/>
            <person name="Cochrane G."/>
            <person name="Meng A."/>
            <person name="Brown T."/>
            <person name="Cohen L."/>
        </authorList>
    </citation>
    <scope>NUCLEOTIDE SEQUENCE</scope>
    <source>
        <strain evidence="4">CCMP826</strain>
    </source>
</reference>
<keyword evidence="2" id="KW-0479">Metal-binding</keyword>
<sequence>MNYSIIEGKLTPENKTFYKDQGYLIAPDVLESSEVDKLNQEVIAIGTGKLGNFEGLADAENLSDEEIIKKYAAIHFPHKISGLMKEYAGHQYISEILSGIVSPNVKCLQTMYFIKAPGKKGQAWHQDEYFIPTRDRSLTGAWMALDDADVENGCLWVIPGSHKDGYIRQRIKNDDDSFADVEGTDLAPYTAEDFVKVEVKKGSVVFFNGYLLHMSRQNLTKNRFRRALVCHYSSAETMLPWDLDGRIDPTRDFRDIFIVAGKDPYAYKGTEDLIKPFIRPDVLDFNTKEGREKLKEQKG</sequence>
<dbReference type="PANTHER" id="PTHR20883">
    <property type="entry name" value="PHYTANOYL-COA DIOXYGENASE DOMAIN CONTAINING 1"/>
    <property type="match status" value="1"/>
</dbReference>
<dbReference type="EMBL" id="HBGV01010608">
    <property type="protein sequence ID" value="CAD9495422.1"/>
    <property type="molecule type" value="Transcribed_RNA"/>
</dbReference>
<dbReference type="AlphaFoldDB" id="A0A7S2HMX0"/>
<evidence type="ECO:0000313" key="4">
    <source>
        <dbReference type="EMBL" id="CAD9495422.1"/>
    </source>
</evidence>
<organism evidence="4">
    <name type="scientific">Helicotheca tamesis</name>
    <dbReference type="NCBI Taxonomy" id="374047"/>
    <lineage>
        <taxon>Eukaryota</taxon>
        <taxon>Sar</taxon>
        <taxon>Stramenopiles</taxon>
        <taxon>Ochrophyta</taxon>
        <taxon>Bacillariophyta</taxon>
        <taxon>Mediophyceae</taxon>
        <taxon>Lithodesmiophycidae</taxon>
        <taxon>Lithodesmiales</taxon>
        <taxon>Lithodesmiaceae</taxon>
        <taxon>Helicotheca</taxon>
    </lineage>
</organism>
<proteinExistence type="predicted"/>
<dbReference type="PANTHER" id="PTHR20883:SF15">
    <property type="entry name" value="PHYTANOYL-COA DIOXYGENASE DOMAIN-CONTAINING PROTEIN 1"/>
    <property type="match status" value="1"/>
</dbReference>
<dbReference type="Gene3D" id="2.60.120.620">
    <property type="entry name" value="q2cbj1_9rhob like domain"/>
    <property type="match status" value="1"/>
</dbReference>
<gene>
    <name evidence="4" type="ORF">HTAM1171_LOCUS6534</name>
</gene>
<dbReference type="SUPFAM" id="SSF51197">
    <property type="entry name" value="Clavaminate synthase-like"/>
    <property type="match status" value="1"/>
</dbReference>
<evidence type="ECO:0008006" key="5">
    <source>
        <dbReference type="Google" id="ProtNLM"/>
    </source>
</evidence>
<evidence type="ECO:0000256" key="2">
    <source>
        <dbReference type="ARBA" id="ARBA00022723"/>
    </source>
</evidence>
<keyword evidence="3" id="KW-0408">Iron</keyword>
<name>A0A7S2HMX0_9STRA</name>
<dbReference type="GO" id="GO:0046872">
    <property type="term" value="F:metal ion binding"/>
    <property type="evidence" value="ECO:0007669"/>
    <property type="project" value="UniProtKB-KW"/>
</dbReference>
<evidence type="ECO:0000256" key="3">
    <source>
        <dbReference type="ARBA" id="ARBA00023004"/>
    </source>
</evidence>
<dbReference type="Pfam" id="PF05721">
    <property type="entry name" value="PhyH"/>
    <property type="match status" value="1"/>
</dbReference>
<accession>A0A7S2HMX0</accession>